<dbReference type="STRING" id="1548.CSCA_3719"/>
<dbReference type="GO" id="GO:0015562">
    <property type="term" value="F:efflux transmembrane transporter activity"/>
    <property type="evidence" value="ECO:0007669"/>
    <property type="project" value="InterPro"/>
</dbReference>
<evidence type="ECO:0008006" key="4">
    <source>
        <dbReference type="Google" id="ProtNLM"/>
    </source>
</evidence>
<protein>
    <recommendedName>
        <fullName evidence="4">Outer membrane efflux protein</fullName>
    </recommendedName>
</protein>
<reference evidence="2 3" key="1">
    <citation type="journal article" date="2015" name="J. Biotechnol.">
        <title>Complete genome sequence of a malodorant-producing acetogen, Clostridium scatologenes ATCC 25775(T).</title>
        <authorList>
            <person name="Zhu Z."/>
            <person name="Guo T."/>
            <person name="Zheng H."/>
            <person name="Song T."/>
            <person name="Ouyang P."/>
            <person name="Xie J."/>
        </authorList>
    </citation>
    <scope>NUCLEOTIDE SEQUENCE [LARGE SCALE GENOMIC DNA]</scope>
    <source>
        <strain evidence="2 3">ATCC 25775</strain>
    </source>
</reference>
<keyword evidence="1" id="KW-0732">Signal</keyword>
<feature type="chain" id="PRO_5002411401" description="Outer membrane efflux protein" evidence="1">
    <location>
        <begin position="24"/>
        <end position="398"/>
    </location>
</feature>
<sequence>MRKNLSLLIALAICLNTATTCFAAGTVNSTSNPVNNSVQVDNSNLNLTIYDAVNGIEKSNTEISLMKGKLDTLNKQYDLDHEIATSLRTDIVGVNKQQVELQQLITPLKDKQNIKNQKYAIDVRLNNIKLDMERQYLNVLTCNEQIDNINKTLTNLDEQINKLQQQINLGLATEDSLNAPNIQKSQLMTQIESINSSIDNSMLVMKQYLNIDLNKNLILNYAKKDYVKFDDTNIEAQISSALEKDYGTSESQISLQIAQEQQKIYVRYDNDISGNRSSAESDLLAAQNNVISTNSNAKSNLWNKYYTLKSDENAVETQALSEKSAEDAYNKAKSNYDNGMTDKLAVDTAALALNKEKTMKQRAINEYMIVQQEFKYMLDGHASAQSSMQSIGVSGIEY</sequence>
<dbReference type="RefSeq" id="WP_029162730.1">
    <property type="nucleotide sequence ID" value="NZ_CP009933.1"/>
</dbReference>
<keyword evidence="3" id="KW-1185">Reference proteome</keyword>
<evidence type="ECO:0000313" key="3">
    <source>
        <dbReference type="Proteomes" id="UP000033115"/>
    </source>
</evidence>
<gene>
    <name evidence="2" type="ORF">CSCA_3719</name>
</gene>
<evidence type="ECO:0000313" key="2">
    <source>
        <dbReference type="EMBL" id="AKA70844.1"/>
    </source>
</evidence>
<dbReference type="Gene3D" id="1.20.1600.10">
    <property type="entry name" value="Outer membrane efflux proteins (OEP)"/>
    <property type="match status" value="2"/>
</dbReference>
<dbReference type="SUPFAM" id="SSF56954">
    <property type="entry name" value="Outer membrane efflux proteins (OEP)"/>
    <property type="match status" value="1"/>
</dbReference>
<dbReference type="KEGG" id="csq:CSCA_3719"/>
<accession>A0A0E3M998</accession>
<name>A0A0E3M998_CLOSL</name>
<dbReference type="Proteomes" id="UP000033115">
    <property type="component" value="Chromosome"/>
</dbReference>
<feature type="signal peptide" evidence="1">
    <location>
        <begin position="1"/>
        <end position="23"/>
    </location>
</feature>
<dbReference type="HOGENOM" id="CLU_058014_0_0_9"/>
<dbReference type="EMBL" id="CP009933">
    <property type="protein sequence ID" value="AKA70844.1"/>
    <property type="molecule type" value="Genomic_DNA"/>
</dbReference>
<organism evidence="2 3">
    <name type="scientific">Clostridium scatologenes</name>
    <dbReference type="NCBI Taxonomy" id="1548"/>
    <lineage>
        <taxon>Bacteria</taxon>
        <taxon>Bacillati</taxon>
        <taxon>Bacillota</taxon>
        <taxon>Clostridia</taxon>
        <taxon>Eubacteriales</taxon>
        <taxon>Clostridiaceae</taxon>
        <taxon>Clostridium</taxon>
    </lineage>
</organism>
<evidence type="ECO:0000256" key="1">
    <source>
        <dbReference type="SAM" id="SignalP"/>
    </source>
</evidence>
<proteinExistence type="predicted"/>
<dbReference type="AlphaFoldDB" id="A0A0E3M998"/>